<evidence type="ECO:0000313" key="3">
    <source>
        <dbReference type="Proteomes" id="UP001258315"/>
    </source>
</evidence>
<comment type="caution">
    <text evidence="2">The sequence shown here is derived from an EMBL/GenBank/DDBJ whole genome shotgun (WGS) entry which is preliminary data.</text>
</comment>
<organism evidence="2 3">
    <name type="scientific">Mucilaginibacter terrae</name>
    <dbReference type="NCBI Taxonomy" id="1955052"/>
    <lineage>
        <taxon>Bacteria</taxon>
        <taxon>Pseudomonadati</taxon>
        <taxon>Bacteroidota</taxon>
        <taxon>Sphingobacteriia</taxon>
        <taxon>Sphingobacteriales</taxon>
        <taxon>Sphingobacteriaceae</taxon>
        <taxon>Mucilaginibacter</taxon>
    </lineage>
</organism>
<keyword evidence="3" id="KW-1185">Reference proteome</keyword>
<proteinExistence type="predicted"/>
<protein>
    <submittedName>
        <fullName evidence="2">Uncharacterized protein</fullName>
    </submittedName>
</protein>
<accession>A0ABU3H058</accession>
<dbReference type="Proteomes" id="UP001258315">
    <property type="component" value="Unassembled WGS sequence"/>
</dbReference>
<keyword evidence="1" id="KW-1133">Transmembrane helix</keyword>
<name>A0ABU3H058_9SPHI</name>
<keyword evidence="1" id="KW-0812">Transmembrane</keyword>
<feature type="transmembrane region" description="Helical" evidence="1">
    <location>
        <begin position="60"/>
        <end position="78"/>
    </location>
</feature>
<sequence>MLFLAKPFLGFSVYGQLQDNAKENTLLVKVFAKRKPEFMEEAITRSAVFQAMLKEKADKFVFTFAAILLSLFPLLSIAEKTIPGRYNYRRKQDITAIDPIYLLTCRLAI</sequence>
<gene>
    <name evidence="2" type="ORF">QE417_004470</name>
</gene>
<reference evidence="3" key="1">
    <citation type="submission" date="2023-07" db="EMBL/GenBank/DDBJ databases">
        <title>Functional and genomic diversity of the sorghum phyllosphere microbiome.</title>
        <authorList>
            <person name="Shade A."/>
        </authorList>
    </citation>
    <scope>NUCLEOTIDE SEQUENCE [LARGE SCALE GENOMIC DNA]</scope>
    <source>
        <strain evidence="3">SORGH_AS_0422</strain>
    </source>
</reference>
<dbReference type="RefSeq" id="WP_311953906.1">
    <property type="nucleotide sequence ID" value="NZ_JAVLVU010000001.1"/>
</dbReference>
<dbReference type="EMBL" id="JAVLVU010000001">
    <property type="protein sequence ID" value="MDT3405398.1"/>
    <property type="molecule type" value="Genomic_DNA"/>
</dbReference>
<evidence type="ECO:0000256" key="1">
    <source>
        <dbReference type="SAM" id="Phobius"/>
    </source>
</evidence>
<evidence type="ECO:0000313" key="2">
    <source>
        <dbReference type="EMBL" id="MDT3405398.1"/>
    </source>
</evidence>
<keyword evidence="1" id="KW-0472">Membrane</keyword>